<evidence type="ECO:0000313" key="4">
    <source>
        <dbReference type="EMBL" id="MFC7750348.1"/>
    </source>
</evidence>
<dbReference type="Proteomes" id="UP001596528">
    <property type="component" value="Unassembled WGS sequence"/>
</dbReference>
<accession>A0ABW2V538</accession>
<dbReference type="SUPFAM" id="SSF52151">
    <property type="entry name" value="FabD/lysophospholipase-like"/>
    <property type="match status" value="1"/>
</dbReference>
<keyword evidence="2" id="KW-0442">Lipid degradation</keyword>
<feature type="active site" description="Proton acceptor" evidence="2">
    <location>
        <position position="194"/>
    </location>
</feature>
<keyword evidence="2" id="KW-0378">Hydrolase</keyword>
<keyword evidence="5" id="KW-1185">Reference proteome</keyword>
<gene>
    <name evidence="4" type="ORF">ACFQWB_10460</name>
</gene>
<protein>
    <submittedName>
        <fullName evidence="4">Patatin-like phospholipase family protein</fullName>
    </submittedName>
</protein>
<dbReference type="Gene3D" id="3.40.1090.10">
    <property type="entry name" value="Cytosolic phospholipase A2 catalytic domain"/>
    <property type="match status" value="2"/>
</dbReference>
<evidence type="ECO:0000256" key="2">
    <source>
        <dbReference type="PROSITE-ProRule" id="PRU01161"/>
    </source>
</evidence>
<dbReference type="EMBL" id="JBHTGQ010000023">
    <property type="protein sequence ID" value="MFC7750348.1"/>
    <property type="molecule type" value="Genomic_DNA"/>
</dbReference>
<dbReference type="RefSeq" id="WP_138788036.1">
    <property type="nucleotide sequence ID" value="NZ_JBHTGQ010000023.1"/>
</dbReference>
<feature type="domain" description="PNPLA" evidence="3">
    <location>
        <begin position="5"/>
        <end position="207"/>
    </location>
</feature>
<evidence type="ECO:0000256" key="1">
    <source>
        <dbReference type="ARBA" id="ARBA00023098"/>
    </source>
</evidence>
<dbReference type="InterPro" id="IPR016035">
    <property type="entry name" value="Acyl_Trfase/lysoPLipase"/>
</dbReference>
<dbReference type="PANTHER" id="PTHR46394">
    <property type="entry name" value="ANNEXIN"/>
    <property type="match status" value="1"/>
</dbReference>
<reference evidence="5" key="1">
    <citation type="journal article" date="2019" name="Int. J. Syst. Evol. Microbiol.">
        <title>The Global Catalogue of Microorganisms (GCM) 10K type strain sequencing project: providing services to taxonomists for standard genome sequencing and annotation.</title>
        <authorList>
            <consortium name="The Broad Institute Genomics Platform"/>
            <consortium name="The Broad Institute Genome Sequencing Center for Infectious Disease"/>
            <person name="Wu L."/>
            <person name="Ma J."/>
        </authorList>
    </citation>
    <scope>NUCLEOTIDE SEQUENCE [LARGE SCALE GENOMIC DNA]</scope>
    <source>
        <strain evidence="5">JCM 18657</strain>
    </source>
</reference>
<proteinExistence type="predicted"/>
<keyword evidence="1 2" id="KW-0443">Lipid metabolism</keyword>
<comment type="caution">
    <text evidence="2">Lacks conserved residue(s) required for the propagation of feature annotation.</text>
</comment>
<feature type="short sequence motif" description="GXSXG" evidence="2">
    <location>
        <begin position="36"/>
        <end position="40"/>
    </location>
</feature>
<dbReference type="InterPro" id="IPR052580">
    <property type="entry name" value="Lipid_Hydrolase"/>
</dbReference>
<feature type="active site" description="Nucleophile" evidence="2">
    <location>
        <position position="38"/>
    </location>
</feature>
<dbReference type="InterPro" id="IPR002641">
    <property type="entry name" value="PNPLA_dom"/>
</dbReference>
<dbReference type="PROSITE" id="PS51635">
    <property type="entry name" value="PNPLA"/>
    <property type="match status" value="1"/>
</dbReference>
<organism evidence="4 5">
    <name type="scientific">Paenibacillus thermoaerophilus</name>
    <dbReference type="NCBI Taxonomy" id="1215385"/>
    <lineage>
        <taxon>Bacteria</taxon>
        <taxon>Bacillati</taxon>
        <taxon>Bacillota</taxon>
        <taxon>Bacilli</taxon>
        <taxon>Bacillales</taxon>
        <taxon>Paenibacillaceae</taxon>
        <taxon>Paenibacillus</taxon>
    </lineage>
</organism>
<comment type="caution">
    <text evidence="4">The sequence shown here is derived from an EMBL/GenBank/DDBJ whole genome shotgun (WGS) entry which is preliminary data.</text>
</comment>
<sequence>MKVNAVFEGGGVKAVALAGAVQAAEENGIGFYRMAGTSSGSLVASLLSAGYTSAELRQLITETPFESFLQRSWMHKFKYVGPAVRLFYKKGLFSGKALEQWVDEKLAAKGLRTFGDLPDKRLRIIASDITNGRLLVLPDDIAQYGVDPKRFRVARAVRMSTSIPYFFDPVVLRKPAGMRKKGERFAEQFVYIVDGGLLSNFPMWLFDEDPELSRMGLQTVGFQLVGQTEGQPRRITGPITMFGALFSTMLDARDERYIEKPYRSRTIKIPTHGVSTTDFDLKPAKSDQLYEAGVKAGREFFAEWLSNNGKPPEA</sequence>
<dbReference type="CDD" id="cd07207">
    <property type="entry name" value="Pat_ExoU_VipD_like"/>
    <property type="match status" value="1"/>
</dbReference>
<name>A0ABW2V538_9BACL</name>
<feature type="short sequence motif" description="DGA/G" evidence="2">
    <location>
        <begin position="194"/>
        <end position="196"/>
    </location>
</feature>
<dbReference type="PANTHER" id="PTHR46394:SF1">
    <property type="entry name" value="PNPLA DOMAIN-CONTAINING PROTEIN"/>
    <property type="match status" value="1"/>
</dbReference>
<dbReference type="Pfam" id="PF01734">
    <property type="entry name" value="Patatin"/>
    <property type="match status" value="1"/>
</dbReference>
<evidence type="ECO:0000259" key="3">
    <source>
        <dbReference type="PROSITE" id="PS51635"/>
    </source>
</evidence>
<evidence type="ECO:0000313" key="5">
    <source>
        <dbReference type="Proteomes" id="UP001596528"/>
    </source>
</evidence>